<dbReference type="InterPro" id="IPR003313">
    <property type="entry name" value="AraC-bd"/>
</dbReference>
<dbReference type="Pfam" id="PF02311">
    <property type="entry name" value="AraC_binding"/>
    <property type="match status" value="1"/>
</dbReference>
<dbReference type="InterPro" id="IPR018060">
    <property type="entry name" value="HTH_AraC"/>
</dbReference>
<keyword evidence="3" id="KW-0804">Transcription</keyword>
<dbReference type="InterPro" id="IPR037923">
    <property type="entry name" value="HTH-like"/>
</dbReference>
<evidence type="ECO:0000256" key="1">
    <source>
        <dbReference type="ARBA" id="ARBA00023015"/>
    </source>
</evidence>
<dbReference type="Proteomes" id="UP000016649">
    <property type="component" value="Unassembled WGS sequence"/>
</dbReference>
<protein>
    <submittedName>
        <fullName evidence="5">Transcriptional regulator, AraC family</fullName>
    </submittedName>
</protein>
<sequence>MTYKNKYFNTNTQLCYGLSVLEYGWQQSGPKHSYGPSVRRHFVLHYIKEGSGTYIADGKRFLLKKNDVFIIFPDAQTRYEASIKDPWEYWWIGFTGIDAPHLVALTGAVKDCPVFPITDGTRLLTLFETLRLPEDTVYNMNATLFRIFDELSVQSERKKTQRNLNYVLERAFEIIENKKALLTVEELSDMVGISRSHLFKIFQKTLDMSPHRYIMMHRLHAGMELLKYSVLPVYQIAEDTGFCDVSHFSREMKKHFNTTPTEYRKSAKNINGTIGSLSITEKNVYSQ</sequence>
<dbReference type="RefSeq" id="WP_021687476.1">
    <property type="nucleotide sequence ID" value="NZ_KI260567.1"/>
</dbReference>
<dbReference type="Gene3D" id="2.60.120.280">
    <property type="entry name" value="Regulatory protein AraC"/>
    <property type="match status" value="1"/>
</dbReference>
<dbReference type="PRINTS" id="PR00032">
    <property type="entry name" value="HTHARAC"/>
</dbReference>
<organism evidence="5 6">
    <name type="scientific">Treponema lecithinolyticum ATCC 700332</name>
    <dbReference type="NCBI Taxonomy" id="1321815"/>
    <lineage>
        <taxon>Bacteria</taxon>
        <taxon>Pseudomonadati</taxon>
        <taxon>Spirochaetota</taxon>
        <taxon>Spirochaetia</taxon>
        <taxon>Spirochaetales</taxon>
        <taxon>Treponemataceae</taxon>
        <taxon>Treponema</taxon>
    </lineage>
</organism>
<evidence type="ECO:0000313" key="6">
    <source>
        <dbReference type="Proteomes" id="UP000016649"/>
    </source>
</evidence>
<evidence type="ECO:0000256" key="3">
    <source>
        <dbReference type="ARBA" id="ARBA00023163"/>
    </source>
</evidence>
<name>A0ABN0NYK1_TRELE</name>
<evidence type="ECO:0000313" key="5">
    <source>
        <dbReference type="EMBL" id="ERJ93045.1"/>
    </source>
</evidence>
<keyword evidence="2" id="KW-0238">DNA-binding</keyword>
<comment type="caution">
    <text evidence="5">The sequence shown here is derived from an EMBL/GenBank/DDBJ whole genome shotgun (WGS) entry which is preliminary data.</text>
</comment>
<keyword evidence="1" id="KW-0805">Transcription regulation</keyword>
<keyword evidence="6" id="KW-1185">Reference proteome</keyword>
<dbReference type="EMBL" id="AWVH01000031">
    <property type="protein sequence ID" value="ERJ93045.1"/>
    <property type="molecule type" value="Genomic_DNA"/>
</dbReference>
<dbReference type="SUPFAM" id="SSF51215">
    <property type="entry name" value="Regulatory protein AraC"/>
    <property type="match status" value="1"/>
</dbReference>
<dbReference type="SUPFAM" id="SSF46689">
    <property type="entry name" value="Homeodomain-like"/>
    <property type="match status" value="2"/>
</dbReference>
<dbReference type="Pfam" id="PF12833">
    <property type="entry name" value="HTH_18"/>
    <property type="match status" value="1"/>
</dbReference>
<accession>A0ABN0NYK1</accession>
<evidence type="ECO:0000256" key="2">
    <source>
        <dbReference type="ARBA" id="ARBA00023125"/>
    </source>
</evidence>
<feature type="domain" description="HTH araC/xylS-type" evidence="4">
    <location>
        <begin position="169"/>
        <end position="266"/>
    </location>
</feature>
<gene>
    <name evidence="5" type="ORF">HMPREF9193_01267</name>
</gene>
<dbReference type="PANTHER" id="PTHR43280">
    <property type="entry name" value="ARAC-FAMILY TRANSCRIPTIONAL REGULATOR"/>
    <property type="match status" value="1"/>
</dbReference>
<dbReference type="SMART" id="SM00342">
    <property type="entry name" value="HTH_ARAC"/>
    <property type="match status" value="1"/>
</dbReference>
<evidence type="ECO:0000259" key="4">
    <source>
        <dbReference type="PROSITE" id="PS01124"/>
    </source>
</evidence>
<dbReference type="InterPro" id="IPR009057">
    <property type="entry name" value="Homeodomain-like_sf"/>
</dbReference>
<dbReference type="PANTHER" id="PTHR43280:SF2">
    <property type="entry name" value="HTH-TYPE TRANSCRIPTIONAL REGULATOR EXSA"/>
    <property type="match status" value="1"/>
</dbReference>
<dbReference type="Gene3D" id="1.10.10.60">
    <property type="entry name" value="Homeodomain-like"/>
    <property type="match status" value="2"/>
</dbReference>
<dbReference type="InterPro" id="IPR020449">
    <property type="entry name" value="Tscrpt_reg_AraC-type_HTH"/>
</dbReference>
<dbReference type="PROSITE" id="PS01124">
    <property type="entry name" value="HTH_ARAC_FAMILY_2"/>
    <property type="match status" value="1"/>
</dbReference>
<reference evidence="5 6" key="1">
    <citation type="submission" date="2013-08" db="EMBL/GenBank/DDBJ databases">
        <authorList>
            <person name="Weinstock G."/>
            <person name="Sodergren E."/>
            <person name="Wylie T."/>
            <person name="Fulton L."/>
            <person name="Fulton R."/>
            <person name="Fronick C."/>
            <person name="O'Laughlin M."/>
            <person name="Godfrey J."/>
            <person name="Miner T."/>
            <person name="Herter B."/>
            <person name="Appelbaum E."/>
            <person name="Cordes M."/>
            <person name="Lek S."/>
            <person name="Wollam A."/>
            <person name="Pepin K.H."/>
            <person name="Palsikar V.B."/>
            <person name="Mitreva M."/>
            <person name="Wilson R.K."/>
        </authorList>
    </citation>
    <scope>NUCLEOTIDE SEQUENCE [LARGE SCALE GENOMIC DNA]</scope>
    <source>
        <strain evidence="5 6">ATCC 700332</strain>
    </source>
</reference>
<proteinExistence type="predicted"/>
<dbReference type="CDD" id="cd06986">
    <property type="entry name" value="cupin_MmsR-like_N"/>
    <property type="match status" value="1"/>
</dbReference>